<evidence type="ECO:0000259" key="11">
    <source>
        <dbReference type="PROSITE" id="PS51198"/>
    </source>
</evidence>
<dbReference type="Pfam" id="PF00580">
    <property type="entry name" value="UvrD-helicase"/>
    <property type="match status" value="1"/>
</dbReference>
<comment type="similarity">
    <text evidence="1">Belongs to the helicase family. UvrD subfamily.</text>
</comment>
<dbReference type="InterPro" id="IPR027417">
    <property type="entry name" value="P-loop_NTPase"/>
</dbReference>
<accession>A0A0W8I570</accession>
<evidence type="ECO:0000256" key="7">
    <source>
        <dbReference type="ARBA" id="ARBA00034617"/>
    </source>
</evidence>
<dbReference type="SUPFAM" id="SSF52540">
    <property type="entry name" value="P-loop containing nucleoside triphosphate hydrolases"/>
    <property type="match status" value="1"/>
</dbReference>
<dbReference type="PROSITE" id="PS51198">
    <property type="entry name" value="UVRD_HELICASE_ATP_BIND"/>
    <property type="match status" value="1"/>
</dbReference>
<sequence>MTMAVAVIWRGTTPRGEDWVLARRDDRFTLRHGTDEIDIPASGADRISVTRRWWRTTVTVAGVPERARVLNGLSGEEGRRLENAVQEALSRSLPVWTARLSTTIETSRRDLRWITEEEVTTLLSTRPSIAEGEPAVANHASGAGPLWLTEEGTRRWAQAVNEEIATAITQQQRQFFDTIESSPLTDEQARAVVTYDNRVNVIAAAGSGKTSVMVARAAYAVSRGLTKPEEIVLLAFNRDAATELQTRIRRRFAAAGLPAEGVEATTFHAFGLKVIGRATGRKPTVAPWLTNNDDDLGVLSEIVAELKDSDSHFRYAWDWFRLLLFTRPDEDFTEPAAPDAWDHARRATGYRAMDGTTVKSEGERWVANFLYLHGVTYEYERPYTYDTADAEHRQYHPDFYYPDIDVWHEHWSLDADGNPRPGWTDYLDGMEWKRQLHQQHGTTLVETTWAEVMHGDGLSRLEKELVGHGIRLDWDPDRPPARGVEVVTDADMLRLVRTFMLHVKANSLDQQEVERRLGAGLLRNRRRASIFLDFYWPIHDAWQARLADGGYVDFEDVLVQAADHLESGRYVSPHRLVMVDELQDASQARARLTRALVAQPGRHLLAVGDDWQSINRFAGADLSVVTGFHDQFGPGPTVHLTTTFRCHQSISHTAARFVMKNPAQVRKTVVSVHDRPVDRAAHEGVQLRTVASAAEVPGAIGDFLTRLRDAIHGGALGADSVSVDVLGRYQQDRGLMPHAAPPEIRLAFRTIHSAKGLEADYVVIPNLSAGSYAFPSRIADDPVLALAMTGGDTYPHAEERRLFYVALTRARRGVLLISPEYHPSPFVTELIQDGLVRDVGPRPVATPCPGCRVSVLRPRSGRTGHFWGRSTFPACTYTCNTLPVPGAAEQVHVHHPSASLLRGGAP</sequence>
<keyword evidence="3 10" id="KW-0378">Hydrolase</keyword>
<reference evidence="12 13" key="1">
    <citation type="submission" date="2015-12" db="EMBL/GenBank/DDBJ databases">
        <title>Serinicoccus chungangenesis strain CD08_5 genome sequencing and assembly.</title>
        <authorList>
            <person name="Chander A.M."/>
            <person name="Kaur G."/>
            <person name="Nair G.R."/>
            <person name="Dhawan D.K."/>
            <person name="Kochhar R.K."/>
            <person name="Mayilraj S."/>
            <person name="Bhadada S.K."/>
        </authorList>
    </citation>
    <scope>NUCLEOTIDE SEQUENCE [LARGE SCALE GENOMIC DNA]</scope>
    <source>
        <strain evidence="12 13">CD08_5</strain>
    </source>
</reference>
<feature type="domain" description="UvrD-like helicase ATP-binding" evidence="11">
    <location>
        <begin position="182"/>
        <end position="647"/>
    </location>
</feature>
<name>A0A0W8I570_9MICO</name>
<dbReference type="Gene3D" id="3.30.65.10">
    <property type="entry name" value="Bacterial Topoisomerase I, domain 1"/>
    <property type="match status" value="1"/>
</dbReference>
<evidence type="ECO:0000256" key="1">
    <source>
        <dbReference type="ARBA" id="ARBA00009922"/>
    </source>
</evidence>
<organism evidence="12 13">
    <name type="scientific">Serinicoccus chungangensis</name>
    <dbReference type="NCBI Taxonomy" id="767452"/>
    <lineage>
        <taxon>Bacteria</taxon>
        <taxon>Bacillati</taxon>
        <taxon>Actinomycetota</taxon>
        <taxon>Actinomycetes</taxon>
        <taxon>Micrococcales</taxon>
        <taxon>Ornithinimicrobiaceae</taxon>
        <taxon>Serinicoccus</taxon>
    </lineage>
</organism>
<dbReference type="InterPro" id="IPR014017">
    <property type="entry name" value="DNA_helicase_UvrD-like_C"/>
</dbReference>
<gene>
    <name evidence="12" type="ORF">AVL62_01015</name>
</gene>
<keyword evidence="13" id="KW-1185">Reference proteome</keyword>
<evidence type="ECO:0000256" key="4">
    <source>
        <dbReference type="ARBA" id="ARBA00022806"/>
    </source>
</evidence>
<dbReference type="GO" id="GO:0003677">
    <property type="term" value="F:DNA binding"/>
    <property type="evidence" value="ECO:0007669"/>
    <property type="project" value="InterPro"/>
</dbReference>
<feature type="binding site" evidence="10">
    <location>
        <begin position="203"/>
        <end position="210"/>
    </location>
    <ligand>
        <name>ATP</name>
        <dbReference type="ChEBI" id="CHEBI:30616"/>
    </ligand>
</feature>
<dbReference type="PANTHER" id="PTHR11070">
    <property type="entry name" value="UVRD / RECB / PCRA DNA HELICASE FAMILY MEMBER"/>
    <property type="match status" value="1"/>
</dbReference>
<dbReference type="GO" id="GO:0000725">
    <property type="term" value="P:recombinational repair"/>
    <property type="evidence" value="ECO:0007669"/>
    <property type="project" value="TreeGrafter"/>
</dbReference>
<protein>
    <recommendedName>
        <fullName evidence="8">DNA 3'-5' helicase</fullName>
        <ecNumber evidence="8">5.6.2.4</ecNumber>
    </recommendedName>
</protein>
<keyword evidence="2 10" id="KW-0547">Nucleotide-binding</keyword>
<evidence type="ECO:0000256" key="9">
    <source>
        <dbReference type="ARBA" id="ARBA00048988"/>
    </source>
</evidence>
<evidence type="ECO:0000256" key="8">
    <source>
        <dbReference type="ARBA" id="ARBA00034808"/>
    </source>
</evidence>
<dbReference type="STRING" id="767452.AVL62_01015"/>
<evidence type="ECO:0000256" key="5">
    <source>
        <dbReference type="ARBA" id="ARBA00022840"/>
    </source>
</evidence>
<dbReference type="EMBL" id="LQBL01000028">
    <property type="protein sequence ID" value="KUG53411.1"/>
    <property type="molecule type" value="Genomic_DNA"/>
</dbReference>
<comment type="caution">
    <text evidence="12">The sequence shown here is derived from an EMBL/GenBank/DDBJ whole genome shotgun (WGS) entry which is preliminary data.</text>
</comment>
<dbReference type="AlphaFoldDB" id="A0A0W8I570"/>
<dbReference type="GO" id="GO:0016887">
    <property type="term" value="F:ATP hydrolysis activity"/>
    <property type="evidence" value="ECO:0007669"/>
    <property type="project" value="RHEA"/>
</dbReference>
<keyword evidence="5 10" id="KW-0067">ATP-binding</keyword>
<dbReference type="InterPro" id="IPR000212">
    <property type="entry name" value="DNA_helicase_UvrD/REP"/>
</dbReference>
<comment type="catalytic activity">
    <reaction evidence="7">
        <text>Couples ATP hydrolysis with the unwinding of duplex DNA by translocating in the 3'-5' direction.</text>
        <dbReference type="EC" id="5.6.2.4"/>
    </reaction>
</comment>
<dbReference type="InterPro" id="IPR014016">
    <property type="entry name" value="UvrD-like_ATP-bd"/>
</dbReference>
<evidence type="ECO:0000256" key="2">
    <source>
        <dbReference type="ARBA" id="ARBA00022741"/>
    </source>
</evidence>
<evidence type="ECO:0000256" key="6">
    <source>
        <dbReference type="ARBA" id="ARBA00023235"/>
    </source>
</evidence>
<evidence type="ECO:0000313" key="12">
    <source>
        <dbReference type="EMBL" id="KUG53411.1"/>
    </source>
</evidence>
<comment type="catalytic activity">
    <reaction evidence="9">
        <text>ATP + H2O = ADP + phosphate + H(+)</text>
        <dbReference type="Rhea" id="RHEA:13065"/>
        <dbReference type="ChEBI" id="CHEBI:15377"/>
        <dbReference type="ChEBI" id="CHEBI:15378"/>
        <dbReference type="ChEBI" id="CHEBI:30616"/>
        <dbReference type="ChEBI" id="CHEBI:43474"/>
        <dbReference type="ChEBI" id="CHEBI:456216"/>
        <dbReference type="EC" id="5.6.2.4"/>
    </reaction>
</comment>
<dbReference type="GO" id="GO:0005829">
    <property type="term" value="C:cytosol"/>
    <property type="evidence" value="ECO:0007669"/>
    <property type="project" value="TreeGrafter"/>
</dbReference>
<dbReference type="GO" id="GO:0043138">
    <property type="term" value="F:3'-5' DNA helicase activity"/>
    <property type="evidence" value="ECO:0007669"/>
    <property type="project" value="UniProtKB-EC"/>
</dbReference>
<evidence type="ECO:0000313" key="13">
    <source>
        <dbReference type="Proteomes" id="UP000054837"/>
    </source>
</evidence>
<keyword evidence="6" id="KW-0413">Isomerase</keyword>
<dbReference type="Pfam" id="PF13361">
    <property type="entry name" value="UvrD_C"/>
    <property type="match status" value="1"/>
</dbReference>
<evidence type="ECO:0000256" key="3">
    <source>
        <dbReference type="ARBA" id="ARBA00022801"/>
    </source>
</evidence>
<proteinExistence type="inferred from homology"/>
<dbReference type="InterPro" id="IPR013986">
    <property type="entry name" value="DExx_box_DNA_helicase_dom_sf"/>
</dbReference>
<evidence type="ECO:0000256" key="10">
    <source>
        <dbReference type="PROSITE-ProRule" id="PRU00560"/>
    </source>
</evidence>
<keyword evidence="4 10" id="KW-0347">Helicase</keyword>
<dbReference type="Gene3D" id="3.40.91.30">
    <property type="match status" value="1"/>
</dbReference>
<dbReference type="Gene3D" id="3.40.50.300">
    <property type="entry name" value="P-loop containing nucleotide triphosphate hydrolases"/>
    <property type="match status" value="3"/>
</dbReference>
<dbReference type="Gene3D" id="1.10.10.160">
    <property type="match status" value="1"/>
</dbReference>
<dbReference type="PANTHER" id="PTHR11070:SF63">
    <property type="entry name" value="DNA HELICASE IV"/>
    <property type="match status" value="1"/>
</dbReference>
<dbReference type="Proteomes" id="UP000054837">
    <property type="component" value="Unassembled WGS sequence"/>
</dbReference>
<dbReference type="EC" id="5.6.2.4" evidence="8"/>
<dbReference type="GO" id="GO:0005524">
    <property type="term" value="F:ATP binding"/>
    <property type="evidence" value="ECO:0007669"/>
    <property type="project" value="UniProtKB-UniRule"/>
</dbReference>